<keyword evidence="3" id="KW-1185">Reference proteome</keyword>
<feature type="region of interest" description="Disordered" evidence="1">
    <location>
        <begin position="1"/>
        <end position="23"/>
    </location>
</feature>
<evidence type="ECO:0000256" key="1">
    <source>
        <dbReference type="SAM" id="MobiDB-lite"/>
    </source>
</evidence>
<dbReference type="Proteomes" id="UP001497516">
    <property type="component" value="Chromosome 6"/>
</dbReference>
<dbReference type="AlphaFoldDB" id="A0AAV2FAM4"/>
<feature type="compositionally biased region" description="Polar residues" evidence="1">
    <location>
        <begin position="55"/>
        <end position="69"/>
    </location>
</feature>
<accession>A0AAV2FAM4</accession>
<proteinExistence type="predicted"/>
<organism evidence="2 3">
    <name type="scientific">Linum trigynum</name>
    <dbReference type="NCBI Taxonomy" id="586398"/>
    <lineage>
        <taxon>Eukaryota</taxon>
        <taxon>Viridiplantae</taxon>
        <taxon>Streptophyta</taxon>
        <taxon>Embryophyta</taxon>
        <taxon>Tracheophyta</taxon>
        <taxon>Spermatophyta</taxon>
        <taxon>Magnoliopsida</taxon>
        <taxon>eudicotyledons</taxon>
        <taxon>Gunneridae</taxon>
        <taxon>Pentapetalae</taxon>
        <taxon>rosids</taxon>
        <taxon>fabids</taxon>
        <taxon>Malpighiales</taxon>
        <taxon>Linaceae</taxon>
        <taxon>Linum</taxon>
    </lineage>
</organism>
<evidence type="ECO:0000313" key="3">
    <source>
        <dbReference type="Proteomes" id="UP001497516"/>
    </source>
</evidence>
<feature type="region of interest" description="Disordered" evidence="1">
    <location>
        <begin position="36"/>
        <end position="86"/>
    </location>
</feature>
<name>A0AAV2FAM4_9ROSI</name>
<reference evidence="2 3" key="1">
    <citation type="submission" date="2024-04" db="EMBL/GenBank/DDBJ databases">
        <authorList>
            <person name="Fracassetti M."/>
        </authorList>
    </citation>
    <scope>NUCLEOTIDE SEQUENCE [LARGE SCALE GENOMIC DNA]</scope>
</reference>
<protein>
    <submittedName>
        <fullName evidence="2">Uncharacterized protein</fullName>
    </submittedName>
</protein>
<gene>
    <name evidence="2" type="ORF">LTRI10_LOCUS35753</name>
</gene>
<dbReference type="EMBL" id="OZ034819">
    <property type="protein sequence ID" value="CAL1395311.1"/>
    <property type="molecule type" value="Genomic_DNA"/>
</dbReference>
<sequence>MSSPLSSSQKSTPGTVESKTRDNFSMKILQSASCWTEGSSVAGVPKEEREANVGVSKSNLVHVTTTVKRNANKKESNGPPPGFGTPRATLGGQFQPMKEATCFSPYKPRQLFKGHESRDEEEGQENEEYAAWKEAITWGPNPLGPLLPLYNPLLGQQAFYSSSKYLNMLQENMSTNQAHSPYLIWNNNQIGAQYLST</sequence>
<evidence type="ECO:0000313" key="2">
    <source>
        <dbReference type="EMBL" id="CAL1395311.1"/>
    </source>
</evidence>
<feature type="compositionally biased region" description="Low complexity" evidence="1">
    <location>
        <begin position="1"/>
        <end position="11"/>
    </location>
</feature>